<dbReference type="Gene3D" id="6.10.250.690">
    <property type="match status" value="1"/>
</dbReference>
<evidence type="ECO:0000256" key="7">
    <source>
        <dbReference type="ARBA" id="ARBA00023163"/>
    </source>
</evidence>
<keyword evidence="7" id="KW-0804">Transcription</keyword>
<dbReference type="InterPro" id="IPR011006">
    <property type="entry name" value="CheY-like_superfamily"/>
</dbReference>
<organism evidence="12 13">
    <name type="scientific">Trichlorobacter thiogenes</name>
    <dbReference type="NCBI Taxonomy" id="115783"/>
    <lineage>
        <taxon>Bacteria</taxon>
        <taxon>Pseudomonadati</taxon>
        <taxon>Thermodesulfobacteriota</taxon>
        <taxon>Desulfuromonadia</taxon>
        <taxon>Geobacterales</taxon>
        <taxon>Geobacteraceae</taxon>
        <taxon>Trichlorobacter</taxon>
    </lineage>
</organism>
<name>A0A1T4QFM1_9BACT</name>
<accession>A0A1T4QFM1</accession>
<evidence type="ECO:0000259" key="11">
    <source>
        <dbReference type="PROSITE" id="PS51755"/>
    </source>
</evidence>
<dbReference type="InterPro" id="IPR058124">
    <property type="entry name" value="CpxR-like_REC"/>
</dbReference>
<keyword evidence="5" id="KW-0805">Transcription regulation</keyword>
<keyword evidence="6 9" id="KW-0238">DNA-binding</keyword>
<dbReference type="OrthoDB" id="9793321at2"/>
<dbReference type="EMBL" id="FUWR01000013">
    <property type="protein sequence ID" value="SKA02529.1"/>
    <property type="molecule type" value="Genomic_DNA"/>
</dbReference>
<dbReference type="InterPro" id="IPR001867">
    <property type="entry name" value="OmpR/PhoB-type_DNA-bd"/>
</dbReference>
<evidence type="ECO:0000256" key="4">
    <source>
        <dbReference type="ARBA" id="ARBA00023012"/>
    </source>
</evidence>
<evidence type="ECO:0000256" key="1">
    <source>
        <dbReference type="ARBA" id="ARBA00004496"/>
    </source>
</evidence>
<evidence type="ECO:0000256" key="3">
    <source>
        <dbReference type="ARBA" id="ARBA00022553"/>
    </source>
</evidence>
<dbReference type="PANTHER" id="PTHR48111">
    <property type="entry name" value="REGULATOR OF RPOS"/>
    <property type="match status" value="1"/>
</dbReference>
<dbReference type="FunFam" id="3.40.50.2300:FF:000001">
    <property type="entry name" value="DNA-binding response regulator PhoB"/>
    <property type="match status" value="1"/>
</dbReference>
<gene>
    <name evidence="12" type="ORF">SAMN02745119_02384</name>
</gene>
<evidence type="ECO:0000313" key="12">
    <source>
        <dbReference type="EMBL" id="SKA02529.1"/>
    </source>
</evidence>
<dbReference type="SUPFAM" id="SSF46894">
    <property type="entry name" value="C-terminal effector domain of the bipartite response regulators"/>
    <property type="match status" value="1"/>
</dbReference>
<keyword evidence="4" id="KW-0902">Two-component regulatory system</keyword>
<evidence type="ECO:0000256" key="8">
    <source>
        <dbReference type="PROSITE-ProRule" id="PRU00169"/>
    </source>
</evidence>
<dbReference type="InterPro" id="IPR039420">
    <property type="entry name" value="WalR-like"/>
</dbReference>
<dbReference type="SUPFAM" id="SSF52172">
    <property type="entry name" value="CheY-like"/>
    <property type="match status" value="1"/>
</dbReference>
<keyword evidence="2" id="KW-0963">Cytoplasm</keyword>
<comment type="subcellular location">
    <subcellularLocation>
        <location evidence="1">Cytoplasm</location>
    </subcellularLocation>
</comment>
<dbReference type="Gene3D" id="1.10.10.10">
    <property type="entry name" value="Winged helix-like DNA-binding domain superfamily/Winged helix DNA-binding domain"/>
    <property type="match status" value="1"/>
</dbReference>
<dbReference type="SMART" id="SM00448">
    <property type="entry name" value="REC"/>
    <property type="match status" value="1"/>
</dbReference>
<dbReference type="PANTHER" id="PTHR48111:SF39">
    <property type="entry name" value="TRANSCRIPTIONAL REGULATORY PROTEIN CPXR"/>
    <property type="match status" value="1"/>
</dbReference>
<evidence type="ECO:0000256" key="9">
    <source>
        <dbReference type="PROSITE-ProRule" id="PRU01091"/>
    </source>
</evidence>
<dbReference type="PROSITE" id="PS50110">
    <property type="entry name" value="RESPONSE_REGULATORY"/>
    <property type="match status" value="1"/>
</dbReference>
<protein>
    <submittedName>
        <fullName evidence="12">Two component transcriptional regulator, winged helix family</fullName>
    </submittedName>
</protein>
<dbReference type="CDD" id="cd00383">
    <property type="entry name" value="trans_reg_C"/>
    <property type="match status" value="1"/>
</dbReference>
<dbReference type="GO" id="GO:0005829">
    <property type="term" value="C:cytosol"/>
    <property type="evidence" value="ECO:0007669"/>
    <property type="project" value="TreeGrafter"/>
</dbReference>
<feature type="domain" description="Response regulatory" evidence="10">
    <location>
        <begin position="5"/>
        <end position="118"/>
    </location>
</feature>
<evidence type="ECO:0000256" key="6">
    <source>
        <dbReference type="ARBA" id="ARBA00023125"/>
    </source>
</evidence>
<dbReference type="Gene3D" id="3.40.50.2300">
    <property type="match status" value="1"/>
</dbReference>
<dbReference type="Pfam" id="PF00072">
    <property type="entry name" value="Response_reg"/>
    <property type="match status" value="1"/>
</dbReference>
<evidence type="ECO:0000256" key="5">
    <source>
        <dbReference type="ARBA" id="ARBA00023015"/>
    </source>
</evidence>
<feature type="domain" description="OmpR/PhoB-type" evidence="11">
    <location>
        <begin position="132"/>
        <end position="231"/>
    </location>
</feature>
<evidence type="ECO:0000259" key="10">
    <source>
        <dbReference type="PROSITE" id="PS50110"/>
    </source>
</evidence>
<reference evidence="13" key="1">
    <citation type="submission" date="2017-02" db="EMBL/GenBank/DDBJ databases">
        <authorList>
            <person name="Varghese N."/>
            <person name="Submissions S."/>
        </authorList>
    </citation>
    <scope>NUCLEOTIDE SEQUENCE [LARGE SCALE GENOMIC DNA]</scope>
    <source>
        <strain evidence="13">ATCC BAA-34</strain>
    </source>
</reference>
<feature type="modified residue" description="4-aspartylphosphate" evidence="8">
    <location>
        <position position="54"/>
    </location>
</feature>
<keyword evidence="13" id="KW-1185">Reference proteome</keyword>
<feature type="DNA-binding region" description="OmpR/PhoB-type" evidence="9">
    <location>
        <begin position="132"/>
        <end position="231"/>
    </location>
</feature>
<dbReference type="InterPro" id="IPR001789">
    <property type="entry name" value="Sig_transdc_resp-reg_receiver"/>
</dbReference>
<dbReference type="GO" id="GO:0000976">
    <property type="term" value="F:transcription cis-regulatory region binding"/>
    <property type="evidence" value="ECO:0007669"/>
    <property type="project" value="TreeGrafter"/>
</dbReference>
<dbReference type="InterPro" id="IPR016032">
    <property type="entry name" value="Sig_transdc_resp-reg_C-effctor"/>
</dbReference>
<dbReference type="PROSITE" id="PS51755">
    <property type="entry name" value="OMPR_PHOB"/>
    <property type="match status" value="1"/>
</dbReference>
<sequence length="238" mass="26010">MQTSRILVIDDDHDLCALLDDYLSAEGFTIEAVHDGALGATRACTENYDLVVLDVMLPGLNGFEVLRKIRAGSAVPVVMLTARGEEVDRIVGLELGADDYLPKPFNPRELVARIRAIQRRSATQQKNETAPEAVLAVGDLTLDPGRRAVLQGGQELPLTSVEFSVLEVLMTQAGRVVSREELCSQALGRQLNSYDRSIDVHISSLRRKLGPAKDGSERLKSVRGVGYIYLRPTVAESL</sequence>
<dbReference type="Pfam" id="PF00486">
    <property type="entry name" value="Trans_reg_C"/>
    <property type="match status" value="1"/>
</dbReference>
<dbReference type="GO" id="GO:0032993">
    <property type="term" value="C:protein-DNA complex"/>
    <property type="evidence" value="ECO:0007669"/>
    <property type="project" value="TreeGrafter"/>
</dbReference>
<dbReference type="GO" id="GO:0006355">
    <property type="term" value="P:regulation of DNA-templated transcription"/>
    <property type="evidence" value="ECO:0007669"/>
    <property type="project" value="InterPro"/>
</dbReference>
<dbReference type="RefSeq" id="WP_078790649.1">
    <property type="nucleotide sequence ID" value="NZ_FUWR01000013.1"/>
</dbReference>
<dbReference type="InterPro" id="IPR036388">
    <property type="entry name" value="WH-like_DNA-bd_sf"/>
</dbReference>
<dbReference type="AlphaFoldDB" id="A0A1T4QFM1"/>
<dbReference type="STRING" id="115783.SAMN02745119_02384"/>
<proteinExistence type="predicted"/>
<dbReference type="CDD" id="cd17623">
    <property type="entry name" value="REC_OmpR_CpxR"/>
    <property type="match status" value="1"/>
</dbReference>
<dbReference type="GO" id="GO:0000156">
    <property type="term" value="F:phosphorelay response regulator activity"/>
    <property type="evidence" value="ECO:0007669"/>
    <property type="project" value="TreeGrafter"/>
</dbReference>
<dbReference type="Proteomes" id="UP000190102">
    <property type="component" value="Unassembled WGS sequence"/>
</dbReference>
<evidence type="ECO:0000313" key="13">
    <source>
        <dbReference type="Proteomes" id="UP000190102"/>
    </source>
</evidence>
<dbReference type="SMART" id="SM00862">
    <property type="entry name" value="Trans_reg_C"/>
    <property type="match status" value="1"/>
</dbReference>
<keyword evidence="3 8" id="KW-0597">Phosphoprotein</keyword>
<evidence type="ECO:0000256" key="2">
    <source>
        <dbReference type="ARBA" id="ARBA00022490"/>
    </source>
</evidence>